<evidence type="ECO:0000256" key="1">
    <source>
        <dbReference type="ARBA" id="ARBA00022763"/>
    </source>
</evidence>
<keyword evidence="3" id="KW-0234">DNA repair</keyword>
<dbReference type="FunFam" id="3.40.470.10:FF:000010">
    <property type="entry name" value="G/U mismatch-specific DNA glycosylase"/>
    <property type="match status" value="1"/>
</dbReference>
<evidence type="ECO:0000256" key="3">
    <source>
        <dbReference type="ARBA" id="ARBA00023204"/>
    </source>
</evidence>
<dbReference type="GO" id="GO:0006285">
    <property type="term" value="P:base-excision repair, AP site formation"/>
    <property type="evidence" value="ECO:0007669"/>
    <property type="project" value="InterPro"/>
</dbReference>
<dbReference type="AlphaFoldDB" id="A0A420H821"/>
<evidence type="ECO:0000256" key="2">
    <source>
        <dbReference type="ARBA" id="ARBA00022801"/>
    </source>
</evidence>
<proteinExistence type="predicted"/>
<evidence type="ECO:0000313" key="5">
    <source>
        <dbReference type="EMBL" id="RKF53568.1"/>
    </source>
</evidence>
<dbReference type="InterPro" id="IPR015637">
    <property type="entry name" value="MUG/TDG"/>
</dbReference>
<dbReference type="GO" id="GO:0004844">
    <property type="term" value="F:uracil DNA N-glycosylase activity"/>
    <property type="evidence" value="ECO:0007669"/>
    <property type="project" value="TreeGrafter"/>
</dbReference>
<evidence type="ECO:0000259" key="4">
    <source>
        <dbReference type="Pfam" id="PF03167"/>
    </source>
</evidence>
<dbReference type="InterPro" id="IPR036895">
    <property type="entry name" value="Uracil-DNA_glycosylase-like_sf"/>
</dbReference>
<evidence type="ECO:0000313" key="6">
    <source>
        <dbReference type="Proteomes" id="UP000285405"/>
    </source>
</evidence>
<dbReference type="CDD" id="cd10028">
    <property type="entry name" value="UDG-F2_TDG_MUG"/>
    <property type="match status" value="1"/>
</dbReference>
<dbReference type="GO" id="GO:0008263">
    <property type="term" value="F:pyrimidine-specific mismatch base pair DNA N-glycosylase activity"/>
    <property type="evidence" value="ECO:0007669"/>
    <property type="project" value="TreeGrafter"/>
</dbReference>
<dbReference type="Pfam" id="PF03167">
    <property type="entry name" value="UDG"/>
    <property type="match status" value="1"/>
</dbReference>
<dbReference type="InterPro" id="IPR005122">
    <property type="entry name" value="Uracil-DNA_glycosylase-like"/>
</dbReference>
<dbReference type="SUPFAM" id="SSF52141">
    <property type="entry name" value="Uracil-DNA glycosylase-like"/>
    <property type="match status" value="1"/>
</dbReference>
<sequence length="300" mass="34271">MEPDFRTAKEESLHEAEDHVDTSLTFKKYFDITKYTFSPDPNAGEAVISQTKYTASTKLFDKQKMYQVNTCIKSFNTTRSKRRIFNGYAHPTQYAHLPELPDVLSPKLICIFVGLNPGITTAKTGHAFAHPTNLFWKLLHTSGCTPRRCHPSEDRKLPELYALGTTNIVSRPTRNSSELKKAEMDAGVSVIEEKICKFRPEAVCIVGKGIWESIWRTRYGKNISKDNFRYGWQDESERMGISRGESLDWEGARVFVACSTSGLAATLKPAEKENIWRELGVWVKERRELRDLKRRVSVEA</sequence>
<name>A0A420H821_9PEZI</name>
<keyword evidence="1" id="KW-0227">DNA damage</keyword>
<gene>
    <name evidence="5" type="ORF">GcC1_219002</name>
</gene>
<protein>
    <submittedName>
        <fullName evidence="5">G/U mismatch-specific uracil DNA glycosylase</fullName>
    </submittedName>
</protein>
<dbReference type="PANTHER" id="PTHR12159:SF9">
    <property type="entry name" value="G_T MISMATCH-SPECIFIC THYMINE DNA GLYCOSYLASE"/>
    <property type="match status" value="1"/>
</dbReference>
<keyword evidence="2" id="KW-0378">Hydrolase</keyword>
<dbReference type="Gene3D" id="3.40.470.10">
    <property type="entry name" value="Uracil-DNA glycosylase-like domain"/>
    <property type="match status" value="1"/>
</dbReference>
<accession>A0A420H821</accession>
<comment type="caution">
    <text evidence="5">The sequence shown here is derived from an EMBL/GenBank/DDBJ whole genome shotgun (WGS) entry which is preliminary data.</text>
</comment>
<dbReference type="OrthoDB" id="5364404at2759"/>
<reference evidence="5 6" key="1">
    <citation type="journal article" date="2018" name="BMC Genomics">
        <title>Comparative genome analyses reveal sequence features reflecting distinct modes of host-adaptation between dicot and monocot powdery mildew.</title>
        <authorList>
            <person name="Wu Y."/>
            <person name="Ma X."/>
            <person name="Pan Z."/>
            <person name="Kale S.D."/>
            <person name="Song Y."/>
            <person name="King H."/>
            <person name="Zhang Q."/>
            <person name="Presley C."/>
            <person name="Deng X."/>
            <person name="Wei C.I."/>
            <person name="Xiao S."/>
        </authorList>
    </citation>
    <scope>NUCLEOTIDE SEQUENCE [LARGE SCALE GENOMIC DNA]</scope>
    <source>
        <strain evidence="5">UCSC1</strain>
    </source>
</reference>
<dbReference type="EMBL" id="MCBR01021999">
    <property type="protein sequence ID" value="RKF53568.1"/>
    <property type="molecule type" value="Genomic_DNA"/>
</dbReference>
<feature type="domain" description="Uracil-DNA glycosylase-like" evidence="4">
    <location>
        <begin position="103"/>
        <end position="279"/>
    </location>
</feature>
<dbReference type="Proteomes" id="UP000285405">
    <property type="component" value="Unassembled WGS sequence"/>
</dbReference>
<dbReference type="PANTHER" id="PTHR12159">
    <property type="entry name" value="G/T AND G/U MISMATCH-SPECIFIC DNA GLYCOSYLASE"/>
    <property type="match status" value="1"/>
</dbReference>
<organism evidence="5 6">
    <name type="scientific">Golovinomyces cichoracearum</name>
    <dbReference type="NCBI Taxonomy" id="62708"/>
    <lineage>
        <taxon>Eukaryota</taxon>
        <taxon>Fungi</taxon>
        <taxon>Dikarya</taxon>
        <taxon>Ascomycota</taxon>
        <taxon>Pezizomycotina</taxon>
        <taxon>Leotiomycetes</taxon>
        <taxon>Erysiphales</taxon>
        <taxon>Erysiphaceae</taxon>
        <taxon>Golovinomyces</taxon>
    </lineage>
</organism>